<protein>
    <submittedName>
        <fullName evidence="1">Uncharacterized protein</fullName>
    </submittedName>
</protein>
<sequence>MIDEKIIRYRQEIGLAEKLSTMKFADGEYYTDLINRFQRILGFYENLKLWRKFEEG</sequence>
<accession>A0A0F9Q9F3</accession>
<comment type="caution">
    <text evidence="1">The sequence shown here is derived from an EMBL/GenBank/DDBJ whole genome shotgun (WGS) entry which is preliminary data.</text>
</comment>
<gene>
    <name evidence="1" type="ORF">LCGC14_0731890</name>
</gene>
<dbReference type="AlphaFoldDB" id="A0A0F9Q9F3"/>
<organism evidence="1">
    <name type="scientific">marine sediment metagenome</name>
    <dbReference type="NCBI Taxonomy" id="412755"/>
    <lineage>
        <taxon>unclassified sequences</taxon>
        <taxon>metagenomes</taxon>
        <taxon>ecological metagenomes</taxon>
    </lineage>
</organism>
<proteinExistence type="predicted"/>
<dbReference type="EMBL" id="LAZR01001696">
    <property type="protein sequence ID" value="KKN40600.1"/>
    <property type="molecule type" value="Genomic_DNA"/>
</dbReference>
<name>A0A0F9Q9F3_9ZZZZ</name>
<reference evidence="1" key="1">
    <citation type="journal article" date="2015" name="Nature">
        <title>Complex archaea that bridge the gap between prokaryotes and eukaryotes.</title>
        <authorList>
            <person name="Spang A."/>
            <person name="Saw J.H."/>
            <person name="Jorgensen S.L."/>
            <person name="Zaremba-Niedzwiedzka K."/>
            <person name="Martijn J."/>
            <person name="Lind A.E."/>
            <person name="van Eijk R."/>
            <person name="Schleper C."/>
            <person name="Guy L."/>
            <person name="Ettema T.J."/>
        </authorList>
    </citation>
    <scope>NUCLEOTIDE SEQUENCE</scope>
</reference>
<evidence type="ECO:0000313" key="1">
    <source>
        <dbReference type="EMBL" id="KKN40600.1"/>
    </source>
</evidence>